<dbReference type="AlphaFoldDB" id="V4L3K6"/>
<dbReference type="Proteomes" id="UP000030689">
    <property type="component" value="Unassembled WGS sequence"/>
</dbReference>
<name>V4L3K6_EUTSA</name>
<evidence type="ECO:0000313" key="2">
    <source>
        <dbReference type="Proteomes" id="UP000030689"/>
    </source>
</evidence>
<evidence type="ECO:0000313" key="1">
    <source>
        <dbReference type="EMBL" id="ESQ38224.1"/>
    </source>
</evidence>
<dbReference type="KEGG" id="eus:EUTSA_v10029531mg"/>
<dbReference type="EMBL" id="KI517537">
    <property type="protein sequence ID" value="ESQ38224.1"/>
    <property type="molecule type" value="Genomic_DNA"/>
</dbReference>
<keyword evidence="2" id="KW-1185">Reference proteome</keyword>
<reference evidence="1 2" key="1">
    <citation type="journal article" date="2013" name="Front. Plant Sci.">
        <title>The Reference Genome of the Halophytic Plant Eutrema salsugineum.</title>
        <authorList>
            <person name="Yang R."/>
            <person name="Jarvis D.E."/>
            <person name="Chen H."/>
            <person name="Beilstein M.A."/>
            <person name="Grimwood J."/>
            <person name="Jenkins J."/>
            <person name="Shu S."/>
            <person name="Prochnik S."/>
            <person name="Xin M."/>
            <person name="Ma C."/>
            <person name="Schmutz J."/>
            <person name="Wing R.A."/>
            <person name="Mitchell-Olds T."/>
            <person name="Schumaker K.S."/>
            <person name="Wang X."/>
        </authorList>
    </citation>
    <scope>NUCLEOTIDE SEQUENCE [LARGE SCALE GENOMIC DNA]</scope>
</reference>
<gene>
    <name evidence="1" type="ORF">EUTSA_v10029531mg</name>
</gene>
<dbReference type="Gramene" id="ESQ38224">
    <property type="protein sequence ID" value="ESQ38224"/>
    <property type="gene ID" value="EUTSA_v10029531mg"/>
</dbReference>
<organism evidence="1 2">
    <name type="scientific">Eutrema salsugineum</name>
    <name type="common">Saltwater cress</name>
    <name type="synonym">Sisymbrium salsugineum</name>
    <dbReference type="NCBI Taxonomy" id="72664"/>
    <lineage>
        <taxon>Eukaryota</taxon>
        <taxon>Viridiplantae</taxon>
        <taxon>Streptophyta</taxon>
        <taxon>Embryophyta</taxon>
        <taxon>Tracheophyta</taxon>
        <taxon>Spermatophyta</taxon>
        <taxon>Magnoliopsida</taxon>
        <taxon>eudicotyledons</taxon>
        <taxon>Gunneridae</taxon>
        <taxon>Pentapetalae</taxon>
        <taxon>rosids</taxon>
        <taxon>malvids</taxon>
        <taxon>Brassicales</taxon>
        <taxon>Brassicaceae</taxon>
        <taxon>Eutremeae</taxon>
        <taxon>Eutrema</taxon>
    </lineage>
</organism>
<protein>
    <submittedName>
        <fullName evidence="1">Uncharacterized protein</fullName>
    </submittedName>
</protein>
<sequence>MSVLAILEQLSGLLRTFLLFFEKFICKAGLSMSMIGSIASTQDKAACIPFTHLPAHGIFITRIDSSALINSNMGRTRNQFSWQRRKETSFSCLQGEMRSHRSIN</sequence>
<proteinExistence type="predicted"/>
<accession>V4L3K6</accession>